<name>A0A453NKC0_AEGTS</name>
<dbReference type="Gramene" id="AET6Gv20404600.7">
    <property type="protein sequence ID" value="AET6Gv20404600.7"/>
    <property type="gene ID" value="AET6Gv20404600"/>
</dbReference>
<keyword evidence="2" id="KW-1185">Reference proteome</keyword>
<evidence type="ECO:0000313" key="2">
    <source>
        <dbReference type="Proteomes" id="UP000015105"/>
    </source>
</evidence>
<reference evidence="1" key="4">
    <citation type="submission" date="2019-03" db="UniProtKB">
        <authorList>
            <consortium name="EnsemblPlants"/>
        </authorList>
    </citation>
    <scope>IDENTIFICATION</scope>
</reference>
<dbReference type="AlphaFoldDB" id="A0A453NKC0"/>
<evidence type="ECO:0000313" key="1">
    <source>
        <dbReference type="EnsemblPlants" id="AET6Gv20404600.7"/>
    </source>
</evidence>
<reference evidence="1" key="5">
    <citation type="journal article" date="2021" name="G3 (Bethesda)">
        <title>Aegilops tauschii genome assembly Aet v5.0 features greater sequence contiguity and improved annotation.</title>
        <authorList>
            <person name="Wang L."/>
            <person name="Zhu T."/>
            <person name="Rodriguez J.C."/>
            <person name="Deal K.R."/>
            <person name="Dubcovsky J."/>
            <person name="McGuire P.E."/>
            <person name="Lux T."/>
            <person name="Spannagl M."/>
            <person name="Mayer K.F.X."/>
            <person name="Baldrich P."/>
            <person name="Meyers B.C."/>
            <person name="Huo N."/>
            <person name="Gu Y.Q."/>
            <person name="Zhou H."/>
            <person name="Devos K.M."/>
            <person name="Bennetzen J.L."/>
            <person name="Unver T."/>
            <person name="Budak H."/>
            <person name="Gulick P.J."/>
            <person name="Galiba G."/>
            <person name="Kalapos B."/>
            <person name="Nelson D.R."/>
            <person name="Li P."/>
            <person name="You F.M."/>
            <person name="Luo M.C."/>
            <person name="Dvorak J."/>
        </authorList>
    </citation>
    <scope>NUCLEOTIDE SEQUENCE [LARGE SCALE GENOMIC DNA]</scope>
    <source>
        <strain evidence="1">cv. AL8/78</strain>
    </source>
</reference>
<reference evidence="2" key="2">
    <citation type="journal article" date="2017" name="Nat. Plants">
        <title>The Aegilops tauschii genome reveals multiple impacts of transposons.</title>
        <authorList>
            <person name="Zhao G."/>
            <person name="Zou C."/>
            <person name="Li K."/>
            <person name="Wang K."/>
            <person name="Li T."/>
            <person name="Gao L."/>
            <person name="Zhang X."/>
            <person name="Wang H."/>
            <person name="Yang Z."/>
            <person name="Liu X."/>
            <person name="Jiang W."/>
            <person name="Mao L."/>
            <person name="Kong X."/>
            <person name="Jiao Y."/>
            <person name="Jia J."/>
        </authorList>
    </citation>
    <scope>NUCLEOTIDE SEQUENCE [LARGE SCALE GENOMIC DNA]</scope>
    <source>
        <strain evidence="2">cv. AL8/78</strain>
    </source>
</reference>
<sequence length="64" mass="6856">RINGSDQMFCGADAVVCRYQLRVPLISRISPAEAPICGSIPPDVDELVMPENSSAPDPVLSIFP</sequence>
<proteinExistence type="predicted"/>
<accession>A0A453NKC0</accession>
<protein>
    <submittedName>
        <fullName evidence="1">Uncharacterized protein</fullName>
    </submittedName>
</protein>
<dbReference type="EnsemblPlants" id="AET6Gv20404600.7">
    <property type="protein sequence ID" value="AET6Gv20404600.7"/>
    <property type="gene ID" value="AET6Gv20404600"/>
</dbReference>
<organism evidence="1 2">
    <name type="scientific">Aegilops tauschii subsp. strangulata</name>
    <name type="common">Goatgrass</name>
    <dbReference type="NCBI Taxonomy" id="200361"/>
    <lineage>
        <taxon>Eukaryota</taxon>
        <taxon>Viridiplantae</taxon>
        <taxon>Streptophyta</taxon>
        <taxon>Embryophyta</taxon>
        <taxon>Tracheophyta</taxon>
        <taxon>Spermatophyta</taxon>
        <taxon>Magnoliopsida</taxon>
        <taxon>Liliopsida</taxon>
        <taxon>Poales</taxon>
        <taxon>Poaceae</taxon>
        <taxon>BOP clade</taxon>
        <taxon>Pooideae</taxon>
        <taxon>Triticodae</taxon>
        <taxon>Triticeae</taxon>
        <taxon>Triticinae</taxon>
        <taxon>Aegilops</taxon>
    </lineage>
</organism>
<dbReference type="Proteomes" id="UP000015105">
    <property type="component" value="Chromosome 6D"/>
</dbReference>
<reference evidence="2" key="1">
    <citation type="journal article" date="2014" name="Science">
        <title>Ancient hybridizations among the ancestral genomes of bread wheat.</title>
        <authorList>
            <consortium name="International Wheat Genome Sequencing Consortium,"/>
            <person name="Marcussen T."/>
            <person name="Sandve S.R."/>
            <person name="Heier L."/>
            <person name="Spannagl M."/>
            <person name="Pfeifer M."/>
            <person name="Jakobsen K.S."/>
            <person name="Wulff B.B."/>
            <person name="Steuernagel B."/>
            <person name="Mayer K.F."/>
            <person name="Olsen O.A."/>
        </authorList>
    </citation>
    <scope>NUCLEOTIDE SEQUENCE [LARGE SCALE GENOMIC DNA]</scope>
    <source>
        <strain evidence="2">cv. AL8/78</strain>
    </source>
</reference>
<reference evidence="1" key="3">
    <citation type="journal article" date="2017" name="Nature">
        <title>Genome sequence of the progenitor of the wheat D genome Aegilops tauschii.</title>
        <authorList>
            <person name="Luo M.C."/>
            <person name="Gu Y.Q."/>
            <person name="Puiu D."/>
            <person name="Wang H."/>
            <person name="Twardziok S.O."/>
            <person name="Deal K.R."/>
            <person name="Huo N."/>
            <person name="Zhu T."/>
            <person name="Wang L."/>
            <person name="Wang Y."/>
            <person name="McGuire P.E."/>
            <person name="Liu S."/>
            <person name="Long H."/>
            <person name="Ramasamy R.K."/>
            <person name="Rodriguez J.C."/>
            <person name="Van S.L."/>
            <person name="Yuan L."/>
            <person name="Wang Z."/>
            <person name="Xia Z."/>
            <person name="Xiao L."/>
            <person name="Anderson O.D."/>
            <person name="Ouyang S."/>
            <person name="Liang Y."/>
            <person name="Zimin A.V."/>
            <person name="Pertea G."/>
            <person name="Qi P."/>
            <person name="Bennetzen J.L."/>
            <person name="Dai X."/>
            <person name="Dawson M.W."/>
            <person name="Muller H.G."/>
            <person name="Kugler K."/>
            <person name="Rivarola-Duarte L."/>
            <person name="Spannagl M."/>
            <person name="Mayer K.F.X."/>
            <person name="Lu F.H."/>
            <person name="Bevan M.W."/>
            <person name="Leroy P."/>
            <person name="Li P."/>
            <person name="You F.M."/>
            <person name="Sun Q."/>
            <person name="Liu Z."/>
            <person name="Lyons E."/>
            <person name="Wicker T."/>
            <person name="Salzberg S.L."/>
            <person name="Devos K.M."/>
            <person name="Dvorak J."/>
        </authorList>
    </citation>
    <scope>NUCLEOTIDE SEQUENCE [LARGE SCALE GENOMIC DNA]</scope>
    <source>
        <strain evidence="1">cv. AL8/78</strain>
    </source>
</reference>